<evidence type="ECO:0000256" key="6">
    <source>
        <dbReference type="ARBA" id="ARBA00023065"/>
    </source>
</evidence>
<evidence type="ECO:0000256" key="9">
    <source>
        <dbReference type="SAM" id="Phobius"/>
    </source>
</evidence>
<keyword evidence="4 9" id="KW-0812">Transmembrane</keyword>
<sequence length="452" mass="50764">MKRRKRVVPDFLRRALRQAIGVGGAVCLGYLIMDPLGGWDSRVATQWLQGCKWAGITIVVVSAPVIGKVAQYSLERTLGTIAGGLLGYTVVVFGHSITELDDVWFTTCTTAVVAFSAAVGGHAIGLDYSFKLFVLTFLLVIMGAERSTDAFLVMLTRVAGIVLGVFLSLLLSVLIFPKSASHEATDSVYYSLAKLADLNRIAWNIEWDKDDDDDKGAGYVYSSGMTRKASTGFVVIDGLDRVTDRPHSTERDRKEADCEQVLMDVYSKLSKCQEFLAVSKSETYLLTLRGRWCFLPGIPWVEIGRWKLPQQELSILATSIRKVARVLWALHVTFQEGFEDEVMQLLRKRYPPDMMPELQLFSQGALDDLKDAFPEAAMVKTTNLHRFLKAVQELIRHSDQQRRAVVRYMQETSAGYISKVRWYSFQFLMQQLADELNDAYVAMSNVLARLPK</sequence>
<evidence type="ECO:0000256" key="8">
    <source>
        <dbReference type="ARBA" id="ARBA00023303"/>
    </source>
</evidence>
<dbReference type="Pfam" id="PF11744">
    <property type="entry name" value="ALMT"/>
    <property type="match status" value="1"/>
</dbReference>
<feature type="transmembrane region" description="Helical" evidence="9">
    <location>
        <begin position="77"/>
        <end position="97"/>
    </location>
</feature>
<evidence type="ECO:0000256" key="1">
    <source>
        <dbReference type="ARBA" id="ARBA00004141"/>
    </source>
</evidence>
<dbReference type="Proteomes" id="UP001489004">
    <property type="component" value="Unassembled WGS sequence"/>
</dbReference>
<feature type="transmembrane region" description="Helical" evidence="9">
    <location>
        <begin position="150"/>
        <end position="176"/>
    </location>
</feature>
<comment type="similarity">
    <text evidence="2">Belongs to the aromatic acid exporter (TC 2.A.85) family.</text>
</comment>
<dbReference type="AlphaFoldDB" id="A0AAW1P9M8"/>
<gene>
    <name evidence="10" type="ORF">WJX72_005167</name>
</gene>
<dbReference type="GO" id="GO:0016020">
    <property type="term" value="C:membrane"/>
    <property type="evidence" value="ECO:0007669"/>
    <property type="project" value="UniProtKB-SubCell"/>
</dbReference>
<keyword evidence="8" id="KW-0407">Ion channel</keyword>
<keyword evidence="3" id="KW-0813">Transport</keyword>
<accession>A0AAW1P9M8</accession>
<dbReference type="GO" id="GO:0034220">
    <property type="term" value="P:monoatomic ion transmembrane transport"/>
    <property type="evidence" value="ECO:0007669"/>
    <property type="project" value="UniProtKB-KW"/>
</dbReference>
<evidence type="ECO:0000313" key="10">
    <source>
        <dbReference type="EMBL" id="KAK9805562.1"/>
    </source>
</evidence>
<keyword evidence="11" id="KW-1185">Reference proteome</keyword>
<comment type="caution">
    <text evidence="10">The sequence shown here is derived from an EMBL/GenBank/DDBJ whole genome shotgun (WGS) entry which is preliminary data.</text>
</comment>
<name>A0AAW1P9M8_9CHLO</name>
<evidence type="ECO:0000256" key="3">
    <source>
        <dbReference type="ARBA" id="ARBA00022448"/>
    </source>
</evidence>
<feature type="transmembrane region" description="Helical" evidence="9">
    <location>
        <begin position="15"/>
        <end position="33"/>
    </location>
</feature>
<feature type="transmembrane region" description="Helical" evidence="9">
    <location>
        <begin position="128"/>
        <end position="144"/>
    </location>
</feature>
<proteinExistence type="inferred from homology"/>
<dbReference type="EMBL" id="JALJOR010000015">
    <property type="protein sequence ID" value="KAK9805562.1"/>
    <property type="molecule type" value="Genomic_DNA"/>
</dbReference>
<evidence type="ECO:0000256" key="4">
    <source>
        <dbReference type="ARBA" id="ARBA00022692"/>
    </source>
</evidence>
<keyword evidence="5 9" id="KW-1133">Transmembrane helix</keyword>
<feature type="transmembrane region" description="Helical" evidence="9">
    <location>
        <begin position="53"/>
        <end position="70"/>
    </location>
</feature>
<protein>
    <recommendedName>
        <fullName evidence="12">p-hydroxybenzoic acid efflux pump subunit AaeB</fullName>
    </recommendedName>
</protein>
<dbReference type="PANTHER" id="PTHR31086">
    <property type="entry name" value="ALUMINUM-ACTIVATED MALATE TRANSPORTER 10"/>
    <property type="match status" value="1"/>
</dbReference>
<evidence type="ECO:0000256" key="2">
    <source>
        <dbReference type="ARBA" id="ARBA00007079"/>
    </source>
</evidence>
<dbReference type="InterPro" id="IPR020966">
    <property type="entry name" value="ALMT"/>
</dbReference>
<reference evidence="10 11" key="1">
    <citation type="journal article" date="2024" name="Nat. Commun.">
        <title>Phylogenomics reveals the evolutionary origins of lichenization in chlorophyte algae.</title>
        <authorList>
            <person name="Puginier C."/>
            <person name="Libourel C."/>
            <person name="Otte J."/>
            <person name="Skaloud P."/>
            <person name="Haon M."/>
            <person name="Grisel S."/>
            <person name="Petersen M."/>
            <person name="Berrin J.G."/>
            <person name="Delaux P.M."/>
            <person name="Dal Grande F."/>
            <person name="Keller J."/>
        </authorList>
    </citation>
    <scope>NUCLEOTIDE SEQUENCE [LARGE SCALE GENOMIC DNA]</scope>
    <source>
        <strain evidence="10 11">SAG 2043</strain>
    </source>
</reference>
<keyword evidence="7 9" id="KW-0472">Membrane</keyword>
<comment type="subcellular location">
    <subcellularLocation>
        <location evidence="1">Membrane</location>
        <topology evidence="1">Multi-pass membrane protein</topology>
    </subcellularLocation>
</comment>
<evidence type="ECO:0000313" key="11">
    <source>
        <dbReference type="Proteomes" id="UP001489004"/>
    </source>
</evidence>
<evidence type="ECO:0000256" key="5">
    <source>
        <dbReference type="ARBA" id="ARBA00022989"/>
    </source>
</evidence>
<dbReference type="GO" id="GO:0015743">
    <property type="term" value="P:malate transport"/>
    <property type="evidence" value="ECO:0007669"/>
    <property type="project" value="InterPro"/>
</dbReference>
<evidence type="ECO:0000256" key="7">
    <source>
        <dbReference type="ARBA" id="ARBA00023136"/>
    </source>
</evidence>
<organism evidence="10 11">
    <name type="scientific">[Myrmecia] bisecta</name>
    <dbReference type="NCBI Taxonomy" id="41462"/>
    <lineage>
        <taxon>Eukaryota</taxon>
        <taxon>Viridiplantae</taxon>
        <taxon>Chlorophyta</taxon>
        <taxon>core chlorophytes</taxon>
        <taxon>Trebouxiophyceae</taxon>
        <taxon>Trebouxiales</taxon>
        <taxon>Trebouxiaceae</taxon>
        <taxon>Myrmecia</taxon>
    </lineage>
</organism>
<evidence type="ECO:0008006" key="12">
    <source>
        <dbReference type="Google" id="ProtNLM"/>
    </source>
</evidence>
<keyword evidence="6" id="KW-0406">Ion transport</keyword>